<reference evidence="1 2" key="1">
    <citation type="submission" date="2016-06" db="EMBL/GenBank/DDBJ databases">
        <title>Three novel species with peptidoglycan cell walls form the new genus Lacunisphaera gen. nov. in the family Opitutaceae of the verrucomicrobial subdivision 4.</title>
        <authorList>
            <person name="Rast P."/>
            <person name="Gloeckner I."/>
            <person name="Jogler M."/>
            <person name="Boedeker C."/>
            <person name="Jeske O."/>
            <person name="Wiegand S."/>
            <person name="Reinhardt R."/>
            <person name="Schumann P."/>
            <person name="Rohde M."/>
            <person name="Spring S."/>
            <person name="Gloeckner F.O."/>
            <person name="Jogler C."/>
        </authorList>
    </citation>
    <scope>NUCLEOTIDE SEQUENCE [LARGE SCALE GENOMIC DNA]</scope>
    <source>
        <strain evidence="1 2">IG16b</strain>
    </source>
</reference>
<accession>A0A1I7PHY0</accession>
<evidence type="ECO:0000313" key="1">
    <source>
        <dbReference type="EMBL" id="AOS43229.1"/>
    </source>
</evidence>
<keyword evidence="2" id="KW-1185">Reference proteome</keyword>
<proteinExistence type="predicted"/>
<name>A0A1I7PHY0_9BACT</name>
<dbReference type="KEGG" id="obg:Verru16b_00272"/>
<dbReference type="RefSeq" id="WP_157772109.1">
    <property type="nucleotide sequence ID" value="NZ_CP016094.1"/>
</dbReference>
<dbReference type="STRING" id="1838286.Verru16b_00272"/>
<dbReference type="Proteomes" id="UP000095228">
    <property type="component" value="Chromosome"/>
</dbReference>
<evidence type="ECO:0000313" key="2">
    <source>
        <dbReference type="Proteomes" id="UP000095228"/>
    </source>
</evidence>
<dbReference type="AlphaFoldDB" id="A0A1I7PHY0"/>
<protein>
    <submittedName>
        <fullName evidence="1">Uncharacterized protein</fullName>
    </submittedName>
</protein>
<gene>
    <name evidence="1" type="ORF">Verru16b_00272</name>
</gene>
<organism evidence="1 2">
    <name type="scientific">Lacunisphaera limnophila</name>
    <dbReference type="NCBI Taxonomy" id="1838286"/>
    <lineage>
        <taxon>Bacteria</taxon>
        <taxon>Pseudomonadati</taxon>
        <taxon>Verrucomicrobiota</taxon>
        <taxon>Opitutia</taxon>
        <taxon>Opitutales</taxon>
        <taxon>Opitutaceae</taxon>
        <taxon>Lacunisphaera</taxon>
    </lineage>
</organism>
<dbReference type="EMBL" id="CP016094">
    <property type="protein sequence ID" value="AOS43229.1"/>
    <property type="molecule type" value="Genomic_DNA"/>
</dbReference>
<sequence length="54" mass="6204">MKKPTAEERKRRCTGKRRYRTQGDALDAALLAGVERTRSAYPCTLCGHWHLTSR</sequence>